<keyword evidence="4" id="KW-1185">Reference proteome</keyword>
<name>A0ABV8HZ91_9ACTN</name>
<accession>A0ABV8HZ91</accession>
<feature type="signal peptide" evidence="2">
    <location>
        <begin position="1"/>
        <end position="27"/>
    </location>
</feature>
<feature type="chain" id="PRO_5046831185" description="Gram-positive cocci surface proteins LPxTG domain-containing protein" evidence="2">
    <location>
        <begin position="28"/>
        <end position="281"/>
    </location>
</feature>
<dbReference type="RefSeq" id="WP_386438072.1">
    <property type="nucleotide sequence ID" value="NZ_JBHSBB010000050.1"/>
</dbReference>
<feature type="compositionally biased region" description="Low complexity" evidence="1">
    <location>
        <begin position="136"/>
        <end position="146"/>
    </location>
</feature>
<organism evidence="3 4">
    <name type="scientific">Streptomyces polygonati</name>
    <dbReference type="NCBI Taxonomy" id="1617087"/>
    <lineage>
        <taxon>Bacteria</taxon>
        <taxon>Bacillati</taxon>
        <taxon>Actinomycetota</taxon>
        <taxon>Actinomycetes</taxon>
        <taxon>Kitasatosporales</taxon>
        <taxon>Streptomycetaceae</taxon>
        <taxon>Streptomyces</taxon>
    </lineage>
</organism>
<keyword evidence="2" id="KW-0732">Signal</keyword>
<feature type="compositionally biased region" description="Low complexity" evidence="1">
    <location>
        <begin position="240"/>
        <end position="257"/>
    </location>
</feature>
<evidence type="ECO:0000256" key="2">
    <source>
        <dbReference type="SAM" id="SignalP"/>
    </source>
</evidence>
<sequence length="281" mass="27252">MFGLRAPALAAAGVAALLAVAGMSAVAAGGPAVADEGGVPGTPGTSAAPGALRVTPRTVAPGGVVGLRLATSCQVGQQVRAGAEAFVNAVTLAPAADGRGLAGSAFIKSDATDGSYPIAVDCDGVTDPAEASVTVTAGSPAGADGPATPPDQSLTPDQTLDPTPDQALDQASEPASDQPLDQPRIPDQPQAQDESEFADQARVPDQPELQDPAPASARAQPQDHLQTPVRPVPAGGGGTAQLAAGPAASGTSVGPLLATGGFAAAGLAGLVVHRRRTAARG</sequence>
<feature type="region of interest" description="Disordered" evidence="1">
    <location>
        <begin position="135"/>
        <end position="257"/>
    </location>
</feature>
<gene>
    <name evidence="3" type="ORF">ACFO3J_34000</name>
</gene>
<proteinExistence type="predicted"/>
<dbReference type="Proteomes" id="UP001595765">
    <property type="component" value="Unassembled WGS sequence"/>
</dbReference>
<evidence type="ECO:0000313" key="3">
    <source>
        <dbReference type="EMBL" id="MFC4036417.1"/>
    </source>
</evidence>
<reference evidence="4" key="1">
    <citation type="journal article" date="2019" name="Int. J. Syst. Evol. Microbiol.">
        <title>The Global Catalogue of Microorganisms (GCM) 10K type strain sequencing project: providing services to taxonomists for standard genome sequencing and annotation.</title>
        <authorList>
            <consortium name="The Broad Institute Genomics Platform"/>
            <consortium name="The Broad Institute Genome Sequencing Center for Infectious Disease"/>
            <person name="Wu L."/>
            <person name="Ma J."/>
        </authorList>
    </citation>
    <scope>NUCLEOTIDE SEQUENCE [LARGE SCALE GENOMIC DNA]</scope>
    <source>
        <strain evidence="4">CGMCC 4.7237</strain>
    </source>
</reference>
<evidence type="ECO:0008006" key="5">
    <source>
        <dbReference type="Google" id="ProtNLM"/>
    </source>
</evidence>
<dbReference type="EMBL" id="JBHSBB010000050">
    <property type="protein sequence ID" value="MFC4036417.1"/>
    <property type="molecule type" value="Genomic_DNA"/>
</dbReference>
<comment type="caution">
    <text evidence="3">The sequence shown here is derived from an EMBL/GenBank/DDBJ whole genome shotgun (WGS) entry which is preliminary data.</text>
</comment>
<evidence type="ECO:0000313" key="4">
    <source>
        <dbReference type="Proteomes" id="UP001595765"/>
    </source>
</evidence>
<feature type="compositionally biased region" description="Polar residues" evidence="1">
    <location>
        <begin position="152"/>
        <end position="161"/>
    </location>
</feature>
<protein>
    <recommendedName>
        <fullName evidence="5">Gram-positive cocci surface proteins LPxTG domain-containing protein</fullName>
    </recommendedName>
</protein>
<evidence type="ECO:0000256" key="1">
    <source>
        <dbReference type="SAM" id="MobiDB-lite"/>
    </source>
</evidence>